<feature type="region of interest" description="Disordered" evidence="1">
    <location>
        <begin position="323"/>
        <end position="378"/>
    </location>
</feature>
<protein>
    <submittedName>
        <fullName evidence="2">Uncharacterized protein</fullName>
    </submittedName>
</protein>
<feature type="region of interest" description="Disordered" evidence="1">
    <location>
        <begin position="412"/>
        <end position="457"/>
    </location>
</feature>
<reference evidence="2 3" key="1">
    <citation type="journal article" date="2021" name="Sci. Rep.">
        <title>Genome sequencing of the multicellular alga Astrephomene provides insights into convergent evolution of germ-soma differentiation.</title>
        <authorList>
            <person name="Yamashita S."/>
            <person name="Yamamoto K."/>
            <person name="Matsuzaki R."/>
            <person name="Suzuki S."/>
            <person name="Yamaguchi H."/>
            <person name="Hirooka S."/>
            <person name="Minakuchi Y."/>
            <person name="Miyagishima S."/>
            <person name="Kawachi M."/>
            <person name="Toyoda A."/>
            <person name="Nozaki H."/>
        </authorList>
    </citation>
    <scope>NUCLEOTIDE SEQUENCE [LARGE SCALE GENOMIC DNA]</scope>
    <source>
        <strain evidence="2 3">NIES-4017</strain>
    </source>
</reference>
<feature type="non-terminal residue" evidence="2">
    <location>
        <position position="1234"/>
    </location>
</feature>
<sequence length="1234" mass="126097">MLPYEIARQLQAVCAVARSFLGPNKALKCIIDSCSDARNGLVGTIQAFLLAAEGDPTATTLLLETLECQAPATQDAPCYGCAPGSGATWLATFCGLLLGRVLQLLDEQGLPYECVRAGVLQAVGECCEAVGACALELPMVAEQRWQQRPQELSCYCDSVMSLVIEEQQQQHGGPDEQHGDGDEEDEGGECEGARAVAAMLSQPEDLLARSLGRDRGEAPEQPVQLQDSLQGCRQQQQMQQHDSSCGQSRGRGAVVKEQADDEFGWFDELMTTGGVAAAAWETAVVAARTLAAGAEAATAGAEATAVRSLGGVGHCTTSAGTTASDTITSGTTAAGGTGLRRPPPLTGSLRSCSHRTAARGGDAGGVADSGVADDDDEDDEFGWFESYVVGDAVVASVGGAAGAVKQQAAAREEDAGRNVHGSLTAFSSSGDVDSDDDDRSTARCGSSSSQKEEDFGSHEHDITHSCAAAARGCNAVAAAGTNNLGTALSVRTAAEPQTPCNAECNTGNGRCSGDGSSGGDGGEADEEVLAALEEEAAWFFGEGELQAEREVRAQRRELGRLGARLGALLGPKICEAAVAKTTARAAVVPLPPTGSTGTIMTSLPPQPQPRQQQENDSADVTAALAEVPASEVNRQHAASRCGGVPSRLDPLSRLVCAAAAGLAHGRELEMRLAAAAALLLLGPMVRRPPPSSLSSSTCSPSPTVAAEVAAAAAIEVEEKEDEESLAAVAERVGQAAARLRYDRCILTSELMGRPAEVSAGVLCGVCVPLSSLSDAQANLATSFFTASKTKSAGNHAPPSSCSNQAITAVFFHGALQPDHVTHGSLVITDAAGLAAADADARLESYASRLLAKLRPHGVQLLLASGHIPDRLVSVLHQLTDGALLALGGVGVRAVQAAAACCGVATAASLSFLGPYCLATGTRVDLAAGGLGLRDYRRGGGGGGGGGGESGGGKGHVAQEAVLRVMAPDPSGQAPTKRQVQQQQERCQGPLKPPVQPGGSLGPRGGPGWVTVVLAHTVPAQLELQAAAFKTSFQRLIAALRSCRVLPGAGAWELAVAEHLSQRADKLQQQQQQREEREEPHAASKGAVAADTPTATATRAATSSQAAVAALAAPRVTVKAAATPAAMAGGVQVAVAADDIKEEESEGDPRVMYTPLCYRAVAEALREMVGVVLQNAGCGWLESLAAVAVCTRHLREGNVEALKRLAGTEAAAAVATAAGVSGGAGVVSRGKCRRG</sequence>
<organism evidence="2 3">
    <name type="scientific">Astrephomene gubernaculifera</name>
    <dbReference type="NCBI Taxonomy" id="47775"/>
    <lineage>
        <taxon>Eukaryota</taxon>
        <taxon>Viridiplantae</taxon>
        <taxon>Chlorophyta</taxon>
        <taxon>core chlorophytes</taxon>
        <taxon>Chlorophyceae</taxon>
        <taxon>CS clade</taxon>
        <taxon>Chlamydomonadales</taxon>
        <taxon>Astrephomenaceae</taxon>
        <taxon>Astrephomene</taxon>
    </lineage>
</organism>
<dbReference type="InterPro" id="IPR027413">
    <property type="entry name" value="GROEL-like_equatorial_sf"/>
</dbReference>
<feature type="region of interest" description="Disordered" evidence="1">
    <location>
        <begin position="967"/>
        <end position="1003"/>
    </location>
</feature>
<feature type="compositionally biased region" description="Gly residues" evidence="1">
    <location>
        <begin position="510"/>
        <end position="521"/>
    </location>
</feature>
<proteinExistence type="predicted"/>
<name>A0AAD3DWM2_9CHLO</name>
<accession>A0AAD3DWM2</accession>
<dbReference type="Proteomes" id="UP001054857">
    <property type="component" value="Unassembled WGS sequence"/>
</dbReference>
<feature type="compositionally biased region" description="Low complexity" evidence="1">
    <location>
        <begin position="323"/>
        <end position="332"/>
    </location>
</feature>
<gene>
    <name evidence="2" type="ORF">Agub_g11497</name>
</gene>
<dbReference type="InterPro" id="IPR042984">
    <property type="entry name" value="BBS12"/>
</dbReference>
<feature type="region of interest" description="Disordered" evidence="1">
    <location>
        <begin position="231"/>
        <end position="250"/>
    </location>
</feature>
<dbReference type="PANTHER" id="PTHR46883">
    <property type="entry name" value="BARDET-BIEDL SYNDROME 12 PROTEIN"/>
    <property type="match status" value="1"/>
</dbReference>
<feature type="region of interest" description="Disordered" evidence="1">
    <location>
        <begin position="1064"/>
        <end position="1098"/>
    </location>
</feature>
<evidence type="ECO:0000256" key="1">
    <source>
        <dbReference type="SAM" id="MobiDB-lite"/>
    </source>
</evidence>
<dbReference type="GO" id="GO:0051131">
    <property type="term" value="P:chaperone-mediated protein complex assembly"/>
    <property type="evidence" value="ECO:0007669"/>
    <property type="project" value="InterPro"/>
</dbReference>
<dbReference type="PANTHER" id="PTHR46883:SF1">
    <property type="entry name" value="BARDET-BIEDL SYNDROME 12 PROTEIN"/>
    <property type="match status" value="1"/>
</dbReference>
<feature type="region of interest" description="Disordered" evidence="1">
    <location>
        <begin position="502"/>
        <end position="524"/>
    </location>
</feature>
<dbReference type="AlphaFoldDB" id="A0AAD3DWM2"/>
<dbReference type="SUPFAM" id="SSF48592">
    <property type="entry name" value="GroEL equatorial domain-like"/>
    <property type="match status" value="1"/>
</dbReference>
<evidence type="ECO:0000313" key="2">
    <source>
        <dbReference type="EMBL" id="GFR49439.1"/>
    </source>
</evidence>
<evidence type="ECO:0000313" key="3">
    <source>
        <dbReference type="Proteomes" id="UP001054857"/>
    </source>
</evidence>
<feature type="compositionally biased region" description="Basic and acidic residues" evidence="1">
    <location>
        <begin position="1072"/>
        <end position="1081"/>
    </location>
</feature>
<comment type="caution">
    <text evidence="2">The sequence shown here is derived from an EMBL/GenBank/DDBJ whole genome shotgun (WGS) entry which is preliminary data.</text>
</comment>
<keyword evidence="3" id="KW-1185">Reference proteome</keyword>
<feature type="compositionally biased region" description="Low complexity" evidence="1">
    <location>
        <begin position="1086"/>
        <end position="1098"/>
    </location>
</feature>
<dbReference type="EMBL" id="BMAR01000030">
    <property type="protein sequence ID" value="GFR49439.1"/>
    <property type="molecule type" value="Genomic_DNA"/>
</dbReference>
<feature type="region of interest" description="Disordered" evidence="1">
    <location>
        <begin position="167"/>
        <end position="189"/>
    </location>
</feature>